<proteinExistence type="predicted"/>
<sequence>MYEKITLHFCLIPLLFFLFGINCLAQDILWEKSIGGKHADYLFDAVPTADYGFILAGSSLSGKTGKKTDANQGDLDYWLWKMDEHAI</sequence>
<accession>A0ABY4KJI4</accession>
<keyword evidence="2" id="KW-1185">Reference proteome</keyword>
<dbReference type="EMBL" id="CP096205">
    <property type="protein sequence ID" value="UPQ80456.1"/>
    <property type="molecule type" value="Genomic_DNA"/>
</dbReference>
<reference evidence="1" key="1">
    <citation type="submission" date="2022-04" db="EMBL/GenBank/DDBJ databases">
        <title>Consumption of N2O by Flavobacterium azooxidireducens sp. nov. isolated from Decomposing Leaf Litter of Phragmites australis (Cav.).</title>
        <authorList>
            <person name="Behrendt U."/>
            <person name="Spanner T."/>
            <person name="Augustin J."/>
            <person name="Horn M.A."/>
            <person name="Kolb S."/>
            <person name="Ulrich A."/>
        </authorList>
    </citation>
    <scope>NUCLEOTIDE SEQUENCE</scope>
    <source>
        <strain evidence="1">IGB 4-14</strain>
    </source>
</reference>
<organism evidence="1 2">
    <name type="scientific">Flavobacterium azooxidireducens</name>
    <dbReference type="NCBI Taxonomy" id="1871076"/>
    <lineage>
        <taxon>Bacteria</taxon>
        <taxon>Pseudomonadati</taxon>
        <taxon>Bacteroidota</taxon>
        <taxon>Flavobacteriia</taxon>
        <taxon>Flavobacteriales</taxon>
        <taxon>Flavobacteriaceae</taxon>
        <taxon>Flavobacterium</taxon>
    </lineage>
</organism>
<evidence type="ECO:0000313" key="2">
    <source>
        <dbReference type="Proteomes" id="UP000830583"/>
    </source>
</evidence>
<name>A0ABY4KJI4_9FLAO</name>
<dbReference type="RefSeq" id="WP_248436350.1">
    <property type="nucleotide sequence ID" value="NZ_CP096205.1"/>
</dbReference>
<dbReference type="Proteomes" id="UP000830583">
    <property type="component" value="Chromosome"/>
</dbReference>
<protein>
    <submittedName>
        <fullName evidence="1">Uncharacterized protein</fullName>
    </submittedName>
</protein>
<gene>
    <name evidence="1" type="ORF">M0M57_06355</name>
</gene>
<evidence type="ECO:0000313" key="1">
    <source>
        <dbReference type="EMBL" id="UPQ80456.1"/>
    </source>
</evidence>